<gene>
    <name evidence="2" type="ORF">M9Y10_002518</name>
</gene>
<organism evidence="2 3">
    <name type="scientific">Tritrichomonas musculus</name>
    <dbReference type="NCBI Taxonomy" id="1915356"/>
    <lineage>
        <taxon>Eukaryota</taxon>
        <taxon>Metamonada</taxon>
        <taxon>Parabasalia</taxon>
        <taxon>Tritrichomonadida</taxon>
        <taxon>Tritrichomonadidae</taxon>
        <taxon>Tritrichomonas</taxon>
    </lineage>
</organism>
<dbReference type="PANTHER" id="PTHR12431:SF14">
    <property type="entry name" value="LD15323P"/>
    <property type="match status" value="1"/>
</dbReference>
<dbReference type="InterPro" id="IPR036871">
    <property type="entry name" value="PX_dom_sf"/>
</dbReference>
<dbReference type="CDD" id="cd06093">
    <property type="entry name" value="PX_domain"/>
    <property type="match status" value="1"/>
</dbReference>
<dbReference type="PROSITE" id="PS50195">
    <property type="entry name" value="PX"/>
    <property type="match status" value="1"/>
</dbReference>
<dbReference type="PANTHER" id="PTHR12431">
    <property type="entry name" value="SORTING NEXIN 17 AND 27"/>
    <property type="match status" value="1"/>
</dbReference>
<dbReference type="Proteomes" id="UP001470230">
    <property type="component" value="Unassembled WGS sequence"/>
</dbReference>
<keyword evidence="3" id="KW-1185">Reference proteome</keyword>
<comment type="caution">
    <text evidence="2">The sequence shown here is derived from an EMBL/GenBank/DDBJ whole genome shotgun (WGS) entry which is preliminary data.</text>
</comment>
<dbReference type="SUPFAM" id="SSF64268">
    <property type="entry name" value="PX domain"/>
    <property type="match status" value="1"/>
</dbReference>
<reference evidence="2 3" key="1">
    <citation type="submission" date="2024-04" db="EMBL/GenBank/DDBJ databases">
        <title>Tritrichomonas musculus Genome.</title>
        <authorList>
            <person name="Alves-Ferreira E."/>
            <person name="Grigg M."/>
            <person name="Lorenzi H."/>
            <person name="Galac M."/>
        </authorList>
    </citation>
    <scope>NUCLEOTIDE SEQUENCE [LARGE SCALE GENOMIC DNA]</scope>
    <source>
        <strain evidence="2 3">EAF2021</strain>
    </source>
</reference>
<evidence type="ECO:0000259" key="1">
    <source>
        <dbReference type="PROSITE" id="PS50195"/>
    </source>
</evidence>
<evidence type="ECO:0000313" key="3">
    <source>
        <dbReference type="Proteomes" id="UP001470230"/>
    </source>
</evidence>
<evidence type="ECO:0000313" key="2">
    <source>
        <dbReference type="EMBL" id="KAK8900195.1"/>
    </source>
</evidence>
<dbReference type="Gene3D" id="3.30.1520.10">
    <property type="entry name" value="Phox-like domain"/>
    <property type="match status" value="1"/>
</dbReference>
<proteinExistence type="predicted"/>
<sequence>MTLEVPPNFNKIPLPLLTINKLALLEKSTNTPPFYILIEGTNVVNDVVFYDIELCLQDDKNAVLNRITRRFSQIEKFHQAIKKVLEPKIKLPKLPPKKIFGTTNADFIKERKDALQAYFNFYPTVQRIVFVEIFQVFFELINMEKIKKDPDAVKRVEQERVLMNLTPQ</sequence>
<accession>A0ABR2LA11</accession>
<protein>
    <submittedName>
        <fullName evidence="2">Sorting nexin-29</fullName>
    </submittedName>
</protein>
<name>A0ABR2LA11_9EUKA</name>
<dbReference type="SMART" id="SM00312">
    <property type="entry name" value="PX"/>
    <property type="match status" value="1"/>
</dbReference>
<feature type="domain" description="PX" evidence="1">
    <location>
        <begin position="28"/>
        <end position="145"/>
    </location>
</feature>
<dbReference type="EMBL" id="JAPFFF010000001">
    <property type="protein sequence ID" value="KAK8900195.1"/>
    <property type="molecule type" value="Genomic_DNA"/>
</dbReference>
<dbReference type="Pfam" id="PF00787">
    <property type="entry name" value="PX"/>
    <property type="match status" value="1"/>
</dbReference>
<dbReference type="InterPro" id="IPR001683">
    <property type="entry name" value="PX_dom"/>
</dbReference>